<dbReference type="HAMAP" id="MF_00453">
    <property type="entry name" value="PEPCK_ATP"/>
    <property type="match status" value="1"/>
</dbReference>
<dbReference type="Pfam" id="PF01293">
    <property type="entry name" value="PEPCK_ATP"/>
    <property type="match status" value="1"/>
</dbReference>
<feature type="binding site" evidence="10">
    <location>
        <position position="221"/>
    </location>
    <ligand>
        <name>Mn(2+)</name>
        <dbReference type="ChEBI" id="CHEBI:29035"/>
    </ligand>
</feature>
<keyword evidence="10" id="KW-0479">Metal-binding</keyword>
<dbReference type="EC" id="4.1.1.49" evidence="3 10"/>
<dbReference type="NCBIfam" id="NF006820">
    <property type="entry name" value="PRK09344.1-2"/>
    <property type="match status" value="1"/>
</dbReference>
<evidence type="ECO:0000256" key="8">
    <source>
        <dbReference type="ARBA" id="ARBA00023239"/>
    </source>
</evidence>
<dbReference type="RefSeq" id="WP_037255635.1">
    <property type="nucleotide sequence ID" value="NZ_NRRE01000008.1"/>
</dbReference>
<feature type="binding site" evidence="10">
    <location>
        <position position="286"/>
    </location>
    <ligand>
        <name>ATP</name>
        <dbReference type="ChEBI" id="CHEBI:30616"/>
    </ligand>
</feature>
<evidence type="ECO:0000256" key="9">
    <source>
        <dbReference type="ARBA" id="ARBA00047371"/>
    </source>
</evidence>
<dbReference type="Gene3D" id="3.40.449.10">
    <property type="entry name" value="Phosphoenolpyruvate Carboxykinase, domain 1"/>
    <property type="match status" value="1"/>
</dbReference>
<keyword evidence="12" id="KW-1185">Reference proteome</keyword>
<dbReference type="EMBL" id="NRRE01000008">
    <property type="protein sequence ID" value="MBK1695872.1"/>
    <property type="molecule type" value="Genomic_DNA"/>
</dbReference>
<dbReference type="SUPFAM" id="SSF68923">
    <property type="entry name" value="PEP carboxykinase N-terminal domain"/>
    <property type="match status" value="1"/>
</dbReference>
<feature type="binding site" evidence="10">
    <location>
        <begin position="237"/>
        <end position="245"/>
    </location>
    <ligand>
        <name>ATP</name>
        <dbReference type="ChEBI" id="CHEBI:30616"/>
    </ligand>
</feature>
<dbReference type="GO" id="GO:0006094">
    <property type="term" value="P:gluconeogenesis"/>
    <property type="evidence" value="ECO:0007669"/>
    <property type="project" value="UniProtKB-UniRule"/>
</dbReference>
<evidence type="ECO:0000256" key="4">
    <source>
        <dbReference type="ARBA" id="ARBA00022432"/>
    </source>
</evidence>
<dbReference type="InterPro" id="IPR008210">
    <property type="entry name" value="PEP_carboxykinase_N"/>
</dbReference>
<comment type="caution">
    <text evidence="10">Lacks conserved residue(s) required for the propagation of feature annotation.</text>
</comment>
<feature type="binding site" evidence="10">
    <location>
        <position position="202"/>
    </location>
    <ligand>
        <name>Mn(2+)</name>
        <dbReference type="ChEBI" id="CHEBI:29035"/>
    </ligand>
</feature>
<keyword evidence="6 10" id="KW-0210">Decarboxylase</keyword>
<evidence type="ECO:0000256" key="6">
    <source>
        <dbReference type="ARBA" id="ARBA00022793"/>
    </source>
</evidence>
<dbReference type="InterPro" id="IPR013035">
    <property type="entry name" value="PEP_carboxykinase_C"/>
</dbReference>
<feature type="binding site" evidence="10">
    <location>
        <position position="202"/>
    </location>
    <ligand>
        <name>ATP</name>
        <dbReference type="ChEBI" id="CHEBI:30616"/>
    </ligand>
</feature>
<dbReference type="InterPro" id="IPR001272">
    <property type="entry name" value="PEP_carboxykinase_ATP"/>
</dbReference>
<evidence type="ECO:0000256" key="5">
    <source>
        <dbReference type="ARBA" id="ARBA00022741"/>
    </source>
</evidence>
<feature type="binding site" evidence="10">
    <location>
        <position position="196"/>
    </location>
    <ligand>
        <name>substrate</name>
    </ligand>
</feature>
<accession>A0A934QEW5</accession>
<dbReference type="Gene3D" id="3.90.228.20">
    <property type="match status" value="1"/>
</dbReference>
<dbReference type="GO" id="GO:0004612">
    <property type="term" value="F:phosphoenolpyruvate carboxykinase (ATP) activity"/>
    <property type="evidence" value="ECO:0007669"/>
    <property type="project" value="UniProtKB-UniRule"/>
</dbReference>
<comment type="similarity">
    <text evidence="2 10">Belongs to the phosphoenolpyruvate carboxykinase (ATP) family.</text>
</comment>
<dbReference type="Gene3D" id="2.170.8.10">
    <property type="entry name" value="Phosphoenolpyruvate Carboxykinase, domain 2"/>
    <property type="match status" value="1"/>
</dbReference>
<organism evidence="11 12">
    <name type="scientific">Rhodovibrio salinarum</name>
    <dbReference type="NCBI Taxonomy" id="1087"/>
    <lineage>
        <taxon>Bacteria</taxon>
        <taxon>Pseudomonadati</taxon>
        <taxon>Pseudomonadota</taxon>
        <taxon>Alphaproteobacteria</taxon>
        <taxon>Rhodospirillales</taxon>
        <taxon>Rhodovibrionaceae</taxon>
        <taxon>Rhodovibrio</taxon>
    </lineage>
</organism>
<keyword evidence="5 10" id="KW-0547">Nucleotide-binding</keyword>
<dbReference type="NCBIfam" id="TIGR00224">
    <property type="entry name" value="pckA"/>
    <property type="match status" value="1"/>
</dbReference>
<feature type="binding site" evidence="10">
    <location>
        <position position="61"/>
    </location>
    <ligand>
        <name>substrate</name>
    </ligand>
</feature>
<comment type="subcellular location">
    <subcellularLocation>
        <location evidence="10">Cytoplasm</location>
    </subcellularLocation>
</comment>
<gene>
    <name evidence="10" type="primary">pckA</name>
    <name evidence="11" type="ORF">CKO21_01250</name>
</gene>
<name>A0A934QEW5_9PROT</name>
<evidence type="ECO:0000256" key="10">
    <source>
        <dbReference type="HAMAP-Rule" id="MF_00453"/>
    </source>
</evidence>
<feature type="binding site" evidence="10">
    <location>
        <position position="450"/>
    </location>
    <ligand>
        <name>ATP</name>
        <dbReference type="ChEBI" id="CHEBI:30616"/>
    </ligand>
</feature>
<dbReference type="NCBIfam" id="NF006822">
    <property type="entry name" value="PRK09344.1-4"/>
    <property type="match status" value="1"/>
</dbReference>
<dbReference type="GO" id="GO:0046872">
    <property type="term" value="F:metal ion binding"/>
    <property type="evidence" value="ECO:0007669"/>
    <property type="project" value="UniProtKB-KW"/>
</dbReference>
<sequence length="536" mass="58723">MSVTGPVVSRFDLSHQGIKSARAEHWNLPVAALTEHALRLGEGLLAADGPLVVETGDHTGRSPNDKFIVEDDVTRERVWWGQVNRAITPEAFERLHAKVLAYLHGQELFVQDLYAGADRDYRLPVRVVCERAWQALFARNMFIRPPVEDLHDFEPGFTVLHAPGLEADPDPDGVNSGTFICVDFTRRIVIIGGSEYAGEIKKSIFTVLNFLLPESNVLPMHCSANIGANGDTALFFGLSGTGKTTLSADSSRTLIGDDEHGWSDNGTFNFEGGCYAKVIRLSEEAEPEIYATTQRFGTLLENVACDPYTRLLDLHDNAKTENTRASYPLNFIPNASDDGLGGHPANLIMLTADAFGVLPPISMLSPEQAMYHFISGYTARVAGTEKGMGNTPSATFSTCFGAPFMPLHPVEYARLLGEKIERHGCRCWLVNTGWTGGGYGVGKRMDIKHTRAMIAAALNGELEKVQMEVDPHFGLHMPTQCPGVPSEVLNPRNTWADLADYDRVARDLTLRFAENFEQFADVVDEDIKAAGVKAAA</sequence>
<dbReference type="AlphaFoldDB" id="A0A934QEW5"/>
<dbReference type="NCBIfam" id="NF006821">
    <property type="entry name" value="PRK09344.1-3"/>
    <property type="match status" value="1"/>
</dbReference>
<evidence type="ECO:0000313" key="12">
    <source>
        <dbReference type="Proteomes" id="UP000778970"/>
    </source>
</evidence>
<comment type="function">
    <text evidence="10">Involved in the gluconeogenesis. Catalyzes the conversion of oxaloacetate (OAA) to phosphoenolpyruvate (PEP) through direct phosphoryl transfer between the nucleoside triphosphate and OAA.</text>
</comment>
<comment type="catalytic activity">
    <reaction evidence="9 10">
        <text>oxaloacetate + ATP = phosphoenolpyruvate + ADP + CO2</text>
        <dbReference type="Rhea" id="RHEA:18617"/>
        <dbReference type="ChEBI" id="CHEBI:16452"/>
        <dbReference type="ChEBI" id="CHEBI:16526"/>
        <dbReference type="ChEBI" id="CHEBI:30616"/>
        <dbReference type="ChEBI" id="CHEBI:58702"/>
        <dbReference type="ChEBI" id="CHEBI:456216"/>
        <dbReference type="EC" id="4.1.1.49"/>
    </reaction>
</comment>
<evidence type="ECO:0000256" key="3">
    <source>
        <dbReference type="ARBA" id="ARBA00012363"/>
    </source>
</evidence>
<comment type="caution">
    <text evidence="11">The sequence shown here is derived from an EMBL/GenBank/DDBJ whole genome shotgun (WGS) entry which is preliminary data.</text>
</comment>
<feature type="binding site" evidence="10">
    <location>
        <position position="258"/>
    </location>
    <ligand>
        <name>Mn(2+)</name>
        <dbReference type="ChEBI" id="CHEBI:29035"/>
    </ligand>
</feature>
<feature type="binding site" evidence="10">
    <location>
        <position position="202"/>
    </location>
    <ligand>
        <name>substrate</name>
    </ligand>
</feature>
<dbReference type="Proteomes" id="UP000778970">
    <property type="component" value="Unassembled WGS sequence"/>
</dbReference>
<dbReference type="GO" id="GO:0005524">
    <property type="term" value="F:ATP binding"/>
    <property type="evidence" value="ECO:0007669"/>
    <property type="project" value="UniProtKB-UniRule"/>
</dbReference>
<keyword evidence="8 10" id="KW-0456">Lyase</keyword>
<evidence type="ECO:0000256" key="7">
    <source>
        <dbReference type="ARBA" id="ARBA00022840"/>
    </source>
</evidence>
<protein>
    <recommendedName>
        <fullName evidence="3 10">Phosphoenolpyruvate carboxykinase (ATP)</fullName>
        <shortName evidence="10">PCK</shortName>
        <shortName evidence="10">PEP carboxykinase</shortName>
        <shortName evidence="10">PEPCK</shortName>
        <ecNumber evidence="3 10">4.1.1.49</ecNumber>
    </recommendedName>
</protein>
<dbReference type="SUPFAM" id="SSF53795">
    <property type="entry name" value="PEP carboxykinase-like"/>
    <property type="match status" value="1"/>
</dbReference>
<comment type="cofactor">
    <cofactor evidence="10">
        <name>Mn(2+)</name>
        <dbReference type="ChEBI" id="CHEBI:29035"/>
    </cofactor>
    <text evidence="10">Binds 1 Mn(2+) ion per subunit.</text>
</comment>
<evidence type="ECO:0000313" key="11">
    <source>
        <dbReference type="EMBL" id="MBK1695872.1"/>
    </source>
</evidence>
<dbReference type="PANTHER" id="PTHR30031:SF0">
    <property type="entry name" value="PHOSPHOENOLPYRUVATE CARBOXYKINASE (ATP)"/>
    <property type="match status" value="1"/>
</dbReference>
<feature type="binding site" evidence="10">
    <location>
        <position position="324"/>
    </location>
    <ligand>
        <name>substrate</name>
    </ligand>
</feature>
<dbReference type="PIRSF" id="PIRSF006294">
    <property type="entry name" value="PEP_crbxkin"/>
    <property type="match status" value="1"/>
</dbReference>
<evidence type="ECO:0000256" key="1">
    <source>
        <dbReference type="ARBA" id="ARBA00004742"/>
    </source>
</evidence>
<keyword evidence="7 10" id="KW-0067">ATP-binding</keyword>
<dbReference type="CDD" id="cd00484">
    <property type="entry name" value="PEPCK_ATP"/>
    <property type="match status" value="1"/>
</dbReference>
<keyword evidence="4 10" id="KW-0312">Gluconeogenesis</keyword>
<proteinExistence type="inferred from homology"/>
<comment type="pathway">
    <text evidence="1 10">Carbohydrate biosynthesis; gluconeogenesis.</text>
</comment>
<keyword evidence="10" id="KW-0464">Manganese</keyword>
<reference evidence="11" key="2">
    <citation type="journal article" date="2020" name="Microorganisms">
        <title>Osmotic Adaptation and Compatible Solute Biosynthesis of Phototrophic Bacteria as Revealed from Genome Analyses.</title>
        <authorList>
            <person name="Imhoff J.F."/>
            <person name="Rahn T."/>
            <person name="Kunzel S."/>
            <person name="Keller A."/>
            <person name="Neulinger S.C."/>
        </authorList>
    </citation>
    <scope>NUCLEOTIDE SEQUENCE</scope>
    <source>
        <strain evidence="11">DSM 9154</strain>
    </source>
</reference>
<feature type="binding site" evidence="10">
    <location>
        <position position="324"/>
    </location>
    <ligand>
        <name>ATP</name>
        <dbReference type="ChEBI" id="CHEBI:30616"/>
    </ligand>
</feature>
<dbReference type="PANTHER" id="PTHR30031">
    <property type="entry name" value="PHOSPHOENOLPYRUVATE CARBOXYKINASE ATP"/>
    <property type="match status" value="1"/>
</dbReference>
<reference evidence="11" key="1">
    <citation type="submission" date="2017-08" db="EMBL/GenBank/DDBJ databases">
        <authorList>
            <person name="Imhoff J.F."/>
            <person name="Rahn T."/>
            <person name="Kuenzel S."/>
            <person name="Neulinger S.C."/>
        </authorList>
    </citation>
    <scope>NUCLEOTIDE SEQUENCE</scope>
    <source>
        <strain evidence="11">DSM 9154</strain>
    </source>
</reference>
<feature type="binding site" evidence="10">
    <location>
        <position position="221"/>
    </location>
    <ligand>
        <name>ATP</name>
        <dbReference type="ChEBI" id="CHEBI:30616"/>
    </ligand>
</feature>
<keyword evidence="10" id="KW-0963">Cytoplasm</keyword>
<dbReference type="GO" id="GO:0005829">
    <property type="term" value="C:cytosol"/>
    <property type="evidence" value="ECO:0007669"/>
    <property type="project" value="TreeGrafter"/>
</dbReference>
<evidence type="ECO:0000256" key="2">
    <source>
        <dbReference type="ARBA" id="ARBA00006052"/>
    </source>
</evidence>